<accession>A0A0W0YQW6</accession>
<dbReference type="SUPFAM" id="SSF160214">
    <property type="entry name" value="FlaG-like"/>
    <property type="match status" value="1"/>
</dbReference>
<evidence type="ECO:0008006" key="4">
    <source>
        <dbReference type="Google" id="ProtNLM"/>
    </source>
</evidence>
<dbReference type="PATRIC" id="fig|1122169.6.peg.2193"/>
<keyword evidence="3" id="KW-1185">Reference proteome</keyword>
<protein>
    <recommendedName>
        <fullName evidence="4">FlaG protein</fullName>
    </recommendedName>
</protein>
<organism evidence="2 3">
    <name type="scientific">Legionella shakespearei DSM 23087</name>
    <dbReference type="NCBI Taxonomy" id="1122169"/>
    <lineage>
        <taxon>Bacteria</taxon>
        <taxon>Pseudomonadati</taxon>
        <taxon>Pseudomonadota</taxon>
        <taxon>Gammaproteobacteria</taxon>
        <taxon>Legionellales</taxon>
        <taxon>Legionellaceae</taxon>
        <taxon>Legionella</taxon>
    </lineage>
</organism>
<name>A0A0W0YQW6_9GAMM</name>
<dbReference type="Proteomes" id="UP000054600">
    <property type="component" value="Unassembled WGS sequence"/>
</dbReference>
<dbReference type="EMBL" id="LNYW01000049">
    <property type="protein sequence ID" value="KTD59220.1"/>
    <property type="molecule type" value="Genomic_DNA"/>
</dbReference>
<sequence>MNIESVPSVNKTVQNDSVKLPDEPIKLEKSSPLSDSSLDEETKQALDHATGLLQTIVTDKISDKVIRKMPSDEYLHLLSLLDEIISGSIDKHV</sequence>
<dbReference type="STRING" id="1122169.Lsha_1916"/>
<evidence type="ECO:0000313" key="2">
    <source>
        <dbReference type="EMBL" id="KTD59220.1"/>
    </source>
</evidence>
<feature type="region of interest" description="Disordered" evidence="1">
    <location>
        <begin position="1"/>
        <end position="42"/>
    </location>
</feature>
<dbReference type="eggNOG" id="COG1334">
    <property type="taxonomic scope" value="Bacteria"/>
</dbReference>
<comment type="caution">
    <text evidence="2">The sequence shown here is derived from an EMBL/GenBank/DDBJ whole genome shotgun (WGS) entry which is preliminary data.</text>
</comment>
<dbReference type="AlphaFoldDB" id="A0A0W0YQW6"/>
<proteinExistence type="predicted"/>
<dbReference type="OrthoDB" id="5643171at2"/>
<evidence type="ECO:0000313" key="3">
    <source>
        <dbReference type="Proteomes" id="UP000054600"/>
    </source>
</evidence>
<evidence type="ECO:0000256" key="1">
    <source>
        <dbReference type="SAM" id="MobiDB-lite"/>
    </source>
</evidence>
<feature type="compositionally biased region" description="Basic and acidic residues" evidence="1">
    <location>
        <begin position="19"/>
        <end position="29"/>
    </location>
</feature>
<dbReference type="InterPro" id="IPR035924">
    <property type="entry name" value="FlaG-like_sf"/>
</dbReference>
<dbReference type="RefSeq" id="WP_018576898.1">
    <property type="nucleotide sequence ID" value="NZ_KB892393.1"/>
</dbReference>
<gene>
    <name evidence="2" type="ORF">Lsha_1916</name>
</gene>
<feature type="compositionally biased region" description="Polar residues" evidence="1">
    <location>
        <begin position="1"/>
        <end position="17"/>
    </location>
</feature>
<reference evidence="2 3" key="1">
    <citation type="submission" date="2015-11" db="EMBL/GenBank/DDBJ databases">
        <title>Genomic analysis of 38 Legionella species identifies large and diverse effector repertoires.</title>
        <authorList>
            <person name="Burstein D."/>
            <person name="Amaro F."/>
            <person name="Zusman T."/>
            <person name="Lifshitz Z."/>
            <person name="Cohen O."/>
            <person name="Gilbert J.A."/>
            <person name="Pupko T."/>
            <person name="Shuman H.A."/>
            <person name="Segal G."/>
        </authorList>
    </citation>
    <scope>NUCLEOTIDE SEQUENCE [LARGE SCALE GENOMIC DNA]</scope>
    <source>
        <strain evidence="2 3">ATCC 49655</strain>
    </source>
</reference>